<dbReference type="InterPro" id="IPR011051">
    <property type="entry name" value="RmlC_Cupin_sf"/>
</dbReference>
<dbReference type="InterPro" id="IPR003829">
    <property type="entry name" value="Pirin_N_dom"/>
</dbReference>
<feature type="domain" description="Pirin N-terminal" evidence="4">
    <location>
        <begin position="58"/>
        <end position="139"/>
    </location>
</feature>
<feature type="compositionally biased region" description="Basic and acidic residues" evidence="3">
    <location>
        <begin position="318"/>
        <end position="335"/>
    </location>
</feature>
<dbReference type="Pfam" id="PF05726">
    <property type="entry name" value="Pirin_C"/>
    <property type="match status" value="1"/>
</dbReference>
<proteinExistence type="inferred from homology"/>
<evidence type="ECO:0000256" key="1">
    <source>
        <dbReference type="ARBA" id="ARBA00008416"/>
    </source>
</evidence>
<evidence type="ECO:0000259" key="5">
    <source>
        <dbReference type="Pfam" id="PF05726"/>
    </source>
</evidence>
<feature type="region of interest" description="Disordered" evidence="3">
    <location>
        <begin position="314"/>
        <end position="344"/>
    </location>
</feature>
<dbReference type="PANTHER" id="PTHR13903">
    <property type="entry name" value="PIRIN-RELATED"/>
    <property type="match status" value="1"/>
</dbReference>
<evidence type="ECO:0000256" key="2">
    <source>
        <dbReference type="RuleBase" id="RU003457"/>
    </source>
</evidence>
<dbReference type="InterPro" id="IPR012093">
    <property type="entry name" value="Pirin"/>
</dbReference>
<evidence type="ECO:0000313" key="7">
    <source>
        <dbReference type="Proteomes" id="UP000765845"/>
    </source>
</evidence>
<dbReference type="CDD" id="cd02909">
    <property type="entry name" value="cupin_pirin_N"/>
    <property type="match status" value="1"/>
</dbReference>
<dbReference type="Gene3D" id="2.60.120.10">
    <property type="entry name" value="Jelly Rolls"/>
    <property type="match status" value="2"/>
</dbReference>
<dbReference type="PANTHER" id="PTHR13903:SF8">
    <property type="entry name" value="PIRIN"/>
    <property type="match status" value="1"/>
</dbReference>
<sequence>MTAIKNLQKLQLLWQTRDPFLLCAHHIDHYPNGNDQLGPNASLAGHQLGMDFLPLSDNWRMYHGHTVPGFPAHPHRGFETVTITKRGYVDHFDSMGATGRYGNGDVQWLTAGNGIQHSEMFPLVHENKENPLELFQIWLNLPSESKRCEPCFNMFWHESLPVYTYRDEHSRETRVDITAGALGDTTPLRPPPNSWAADERNHVAIWHIRMDADAEWQMPPCPDGVNRRVYYYQGKSLWVNQQNIEQGYCFDVEPQQTLAITNHSEPSYMLVLQGRSINQAIAQQGPFVMNTRAELMEAFADYQKTQFGGWPWPAPDIAHSRDQPRFTRIRGKEEFPPTGLNPDD</sequence>
<organism evidence="6 7">
    <name type="scientific">Spongiibacter thalassae</name>
    <dbReference type="NCBI Taxonomy" id="2721624"/>
    <lineage>
        <taxon>Bacteria</taxon>
        <taxon>Pseudomonadati</taxon>
        <taxon>Pseudomonadota</taxon>
        <taxon>Gammaproteobacteria</taxon>
        <taxon>Cellvibrionales</taxon>
        <taxon>Spongiibacteraceae</taxon>
        <taxon>Spongiibacter</taxon>
    </lineage>
</organism>
<comment type="similarity">
    <text evidence="1 2">Belongs to the pirin family.</text>
</comment>
<gene>
    <name evidence="6" type="ORF">HCU74_00635</name>
</gene>
<evidence type="ECO:0000313" key="6">
    <source>
        <dbReference type="EMBL" id="NKI15911.1"/>
    </source>
</evidence>
<dbReference type="InterPro" id="IPR014710">
    <property type="entry name" value="RmlC-like_jellyroll"/>
</dbReference>
<dbReference type="EMBL" id="JAAWWK010000001">
    <property type="protein sequence ID" value="NKI15911.1"/>
    <property type="molecule type" value="Genomic_DNA"/>
</dbReference>
<dbReference type="Pfam" id="PF02678">
    <property type="entry name" value="Pirin"/>
    <property type="match status" value="1"/>
</dbReference>
<protein>
    <submittedName>
        <fullName evidence="6">Pirin family protein</fullName>
    </submittedName>
</protein>
<dbReference type="Proteomes" id="UP000765845">
    <property type="component" value="Unassembled WGS sequence"/>
</dbReference>
<accession>A0ABX1GAD7</accession>
<name>A0ABX1GAD7_9GAMM</name>
<comment type="caution">
    <text evidence="6">The sequence shown here is derived from an EMBL/GenBank/DDBJ whole genome shotgun (WGS) entry which is preliminary data.</text>
</comment>
<evidence type="ECO:0000259" key="4">
    <source>
        <dbReference type="Pfam" id="PF02678"/>
    </source>
</evidence>
<dbReference type="RefSeq" id="WP_168448465.1">
    <property type="nucleotide sequence ID" value="NZ_JAAWWK010000001.1"/>
</dbReference>
<keyword evidence="7" id="KW-1185">Reference proteome</keyword>
<dbReference type="InterPro" id="IPR008778">
    <property type="entry name" value="Pirin_C_dom"/>
</dbReference>
<evidence type="ECO:0000256" key="3">
    <source>
        <dbReference type="SAM" id="MobiDB-lite"/>
    </source>
</evidence>
<reference evidence="6 7" key="1">
    <citation type="submission" date="2020-04" db="EMBL/GenBank/DDBJ databases">
        <authorList>
            <person name="Yoon J."/>
        </authorList>
    </citation>
    <scope>NUCLEOTIDE SEQUENCE [LARGE SCALE GENOMIC DNA]</scope>
    <source>
        <strain evidence="6 7">KMU-166</strain>
    </source>
</reference>
<dbReference type="SUPFAM" id="SSF51182">
    <property type="entry name" value="RmlC-like cupins"/>
    <property type="match status" value="1"/>
</dbReference>
<feature type="domain" description="Pirin C-terminal" evidence="5">
    <location>
        <begin position="206"/>
        <end position="308"/>
    </location>
</feature>